<reference evidence="2 3" key="1">
    <citation type="submission" date="2014-07" db="EMBL/GenBank/DDBJ databases">
        <title>Genome of Chryseobacterium luteum DSM 18605.</title>
        <authorList>
            <person name="Stropko S.J."/>
            <person name="Pipes S.E."/>
            <person name="Newman J.D."/>
        </authorList>
    </citation>
    <scope>NUCLEOTIDE SEQUENCE [LARGE SCALE GENOMIC DNA]</scope>
    <source>
        <strain evidence="2 3">DSM 18605</strain>
    </source>
</reference>
<gene>
    <name evidence="2" type="ORF">IX38_00580</name>
</gene>
<keyword evidence="3" id="KW-1185">Reference proteome</keyword>
<sequence>MKKLILALFLCISLNTFAQTGKQVKDIFLKIKQESKIDRNDRVVYDILDEFYTKNLQSENDEMTPETIQRIEKTASNPETKNLHILLLFLMYQQHLSRTSVAGKTPDTEFQIEAMKLLENETRDIYGKVPAIIYIYKAEALDGSRKKEEAKAAVDQGLKEYPDSVPLKVYSYLNTKDEVLKNDLVKNHPNHWMVLQFGIK</sequence>
<evidence type="ECO:0000313" key="2">
    <source>
        <dbReference type="EMBL" id="KFF09047.1"/>
    </source>
</evidence>
<protein>
    <submittedName>
        <fullName evidence="2">Uncharacterized protein</fullName>
    </submittedName>
</protein>
<dbReference type="AlphaFoldDB" id="A0A085ZX83"/>
<evidence type="ECO:0000256" key="1">
    <source>
        <dbReference type="SAM" id="SignalP"/>
    </source>
</evidence>
<comment type="caution">
    <text evidence="2">The sequence shown here is derived from an EMBL/GenBank/DDBJ whole genome shotgun (WGS) entry which is preliminary data.</text>
</comment>
<dbReference type="RefSeq" id="WP_034700872.1">
    <property type="nucleotide sequence ID" value="NZ_JPRO01000001.1"/>
</dbReference>
<evidence type="ECO:0000313" key="3">
    <source>
        <dbReference type="Proteomes" id="UP000028703"/>
    </source>
</evidence>
<accession>A0A085ZX83</accession>
<keyword evidence="1" id="KW-0732">Signal</keyword>
<organism evidence="2 3">
    <name type="scientific">Chryseobacterium luteum</name>
    <dbReference type="NCBI Taxonomy" id="421531"/>
    <lineage>
        <taxon>Bacteria</taxon>
        <taxon>Pseudomonadati</taxon>
        <taxon>Bacteroidota</taxon>
        <taxon>Flavobacteriia</taxon>
        <taxon>Flavobacteriales</taxon>
        <taxon>Weeksellaceae</taxon>
        <taxon>Chryseobacterium group</taxon>
        <taxon>Chryseobacterium</taxon>
    </lineage>
</organism>
<dbReference type="STRING" id="421531.IX38_00580"/>
<dbReference type="OrthoDB" id="1246158at2"/>
<dbReference type="Proteomes" id="UP000028703">
    <property type="component" value="Unassembled WGS sequence"/>
</dbReference>
<feature type="signal peptide" evidence="1">
    <location>
        <begin position="1"/>
        <end position="18"/>
    </location>
</feature>
<dbReference type="EMBL" id="JPRO01000001">
    <property type="protein sequence ID" value="KFF09047.1"/>
    <property type="molecule type" value="Genomic_DNA"/>
</dbReference>
<dbReference type="eggNOG" id="ENOG5033VUJ">
    <property type="taxonomic scope" value="Bacteria"/>
</dbReference>
<name>A0A085ZX83_9FLAO</name>
<feature type="chain" id="PRO_5001801749" evidence="1">
    <location>
        <begin position="19"/>
        <end position="200"/>
    </location>
</feature>
<proteinExistence type="predicted"/>